<dbReference type="SUPFAM" id="SSF48452">
    <property type="entry name" value="TPR-like"/>
    <property type="match status" value="1"/>
</dbReference>
<dbReference type="RefSeq" id="WP_202104527.1">
    <property type="nucleotide sequence ID" value="NZ_JAERTY010000011.1"/>
</dbReference>
<dbReference type="Gene3D" id="1.25.40.390">
    <property type="match status" value="1"/>
</dbReference>
<comment type="caution">
    <text evidence="2">The sequence shown here is derived from an EMBL/GenBank/DDBJ whole genome shotgun (WGS) entry which is preliminary data.</text>
</comment>
<dbReference type="Pfam" id="PF14322">
    <property type="entry name" value="SusD-like_3"/>
    <property type="match status" value="1"/>
</dbReference>
<name>A0ABS1R9C1_9SPHI</name>
<evidence type="ECO:0000313" key="3">
    <source>
        <dbReference type="Proteomes" id="UP000625283"/>
    </source>
</evidence>
<reference evidence="2 3" key="1">
    <citation type="submission" date="2021-01" db="EMBL/GenBank/DDBJ databases">
        <title>C459-1 draft genome sequence.</title>
        <authorList>
            <person name="Zhang X.-F."/>
        </authorList>
    </citation>
    <scope>NUCLEOTIDE SEQUENCE [LARGE SCALE GENOMIC DNA]</scope>
    <source>
        <strain evidence="3">C459-1</strain>
    </source>
</reference>
<dbReference type="InterPro" id="IPR033985">
    <property type="entry name" value="SusD-like_N"/>
</dbReference>
<proteinExistence type="predicted"/>
<keyword evidence="3" id="KW-1185">Reference proteome</keyword>
<gene>
    <name evidence="2" type="ORF">JKG61_18880</name>
</gene>
<dbReference type="EMBL" id="JAERTY010000011">
    <property type="protein sequence ID" value="MBL1410829.1"/>
    <property type="molecule type" value="Genomic_DNA"/>
</dbReference>
<evidence type="ECO:0000259" key="1">
    <source>
        <dbReference type="Pfam" id="PF14322"/>
    </source>
</evidence>
<dbReference type="InterPro" id="IPR011990">
    <property type="entry name" value="TPR-like_helical_dom_sf"/>
</dbReference>
<sequence>MKLKNNSILYILLVAGALGCISCKREFLEITPKGSLIAEKTSDYNALYNNMMLSASAESTLYLADDVCSLLPTYTSNSVLAQRLFTFADDLYDEDETPNMISIWLKSIYSMNKIVHEVMDSKGGTEAEKRGLLAEARASRALLHFYLVNLYGQPYNEATAATDLGFPIIDTYDLTRKDFERHTVAQVYDFVCDELKASLTDLPGKISHRYRMSAAAANAYLGRVLVYRGRYAEARPYLEAALEGAKNASIPVGLFDYHVETKAGGAYAPGLFGPTVVDANNFKEGMHVMPFSISTNLIFFSASYYIPKAVIDEYTPSDLRRVFLTYTNYAQTKPFANGMARIFGRTNSFFFGANISDVNLLLAEVYTRENKLEKGAGLLVDFRKNRMDAQQANVATGIGQKELLHEIIKERKLEFLGIGDRWFTIRRLSVDPLFPEIANYKHVLYNADGTVSKEYPLRKQRLTMRLPLKMMLENPGMPQND</sequence>
<organism evidence="2 3">
    <name type="scientific">Sphingobacterium faecale</name>
    <dbReference type="NCBI Taxonomy" id="2803775"/>
    <lineage>
        <taxon>Bacteria</taxon>
        <taxon>Pseudomonadati</taxon>
        <taxon>Bacteroidota</taxon>
        <taxon>Sphingobacteriia</taxon>
        <taxon>Sphingobacteriales</taxon>
        <taxon>Sphingobacteriaceae</taxon>
        <taxon>Sphingobacterium</taxon>
    </lineage>
</organism>
<dbReference type="Proteomes" id="UP000625283">
    <property type="component" value="Unassembled WGS sequence"/>
</dbReference>
<protein>
    <submittedName>
        <fullName evidence="2">RagB/SusD family nutrient uptake outer membrane protein</fullName>
    </submittedName>
</protein>
<accession>A0ABS1R9C1</accession>
<dbReference type="PROSITE" id="PS51257">
    <property type="entry name" value="PROKAR_LIPOPROTEIN"/>
    <property type="match status" value="1"/>
</dbReference>
<evidence type="ECO:0000313" key="2">
    <source>
        <dbReference type="EMBL" id="MBL1410829.1"/>
    </source>
</evidence>
<feature type="domain" description="SusD-like N-terminal" evidence="1">
    <location>
        <begin position="27"/>
        <end position="224"/>
    </location>
</feature>